<evidence type="ECO:0000259" key="7">
    <source>
        <dbReference type="Pfam" id="PF12573"/>
    </source>
</evidence>
<name>A0A9X2RIV7_9PROT</name>
<keyword evidence="9" id="KW-1185">Reference proteome</keyword>
<dbReference type="Proteomes" id="UP001142610">
    <property type="component" value="Unassembled WGS sequence"/>
</dbReference>
<feature type="domain" description="2-oxoisovalerate dehydrogenase E1 alpha subunit N-terminal" evidence="7">
    <location>
        <begin position="18"/>
        <end position="53"/>
    </location>
</feature>
<dbReference type="SUPFAM" id="SSF52518">
    <property type="entry name" value="Thiamin diphosphate-binding fold (THDP-binding)"/>
    <property type="match status" value="1"/>
</dbReference>
<evidence type="ECO:0000313" key="8">
    <source>
        <dbReference type="EMBL" id="MCQ8184008.1"/>
    </source>
</evidence>
<dbReference type="AlphaFoldDB" id="A0A9X2RIV7"/>
<evidence type="ECO:0000256" key="3">
    <source>
        <dbReference type="ARBA" id="ARBA00023052"/>
    </source>
</evidence>
<dbReference type="Pfam" id="PF12573">
    <property type="entry name" value="OxoDH_E1alpha_N"/>
    <property type="match status" value="1"/>
</dbReference>
<gene>
    <name evidence="8" type="ORF">NOG11_01275</name>
</gene>
<evidence type="ECO:0000259" key="6">
    <source>
        <dbReference type="Pfam" id="PF00676"/>
    </source>
</evidence>
<keyword evidence="3 4" id="KW-0786">Thiamine pyrophosphate</keyword>
<dbReference type="EC" id="1.2.4.4" evidence="4"/>
<evidence type="ECO:0000256" key="4">
    <source>
        <dbReference type="RuleBase" id="RU365014"/>
    </source>
</evidence>
<comment type="catalytic activity">
    <reaction evidence="4">
        <text>N(6)-[(R)-lipoyl]-L-lysyl-[protein] + 3-methyl-2-oxobutanoate + H(+) = N(6)-[(R)-S(8)-2-methylpropanoyldihydrolipoyl]-L-lysyl-[protein] + CO2</text>
        <dbReference type="Rhea" id="RHEA:13457"/>
        <dbReference type="Rhea" id="RHEA-COMP:10474"/>
        <dbReference type="Rhea" id="RHEA-COMP:10497"/>
        <dbReference type="ChEBI" id="CHEBI:11851"/>
        <dbReference type="ChEBI" id="CHEBI:15378"/>
        <dbReference type="ChEBI" id="CHEBI:16526"/>
        <dbReference type="ChEBI" id="CHEBI:83099"/>
        <dbReference type="ChEBI" id="CHEBI:83142"/>
        <dbReference type="EC" id="1.2.4.4"/>
    </reaction>
</comment>
<dbReference type="Pfam" id="PF00676">
    <property type="entry name" value="E1_dh"/>
    <property type="match status" value="1"/>
</dbReference>
<comment type="similarity">
    <text evidence="4">Belongs to the BCKDHA family.</text>
</comment>
<dbReference type="GO" id="GO:0009083">
    <property type="term" value="P:branched-chain amino acid catabolic process"/>
    <property type="evidence" value="ECO:0007669"/>
    <property type="project" value="TreeGrafter"/>
</dbReference>
<dbReference type="InterPro" id="IPR050771">
    <property type="entry name" value="Alpha-ketoacid_DH_E1_comp"/>
</dbReference>
<dbReference type="RefSeq" id="WP_256617813.1">
    <property type="nucleotide sequence ID" value="NZ_JANIBC010000001.1"/>
</dbReference>
<evidence type="ECO:0000256" key="5">
    <source>
        <dbReference type="SAM" id="MobiDB-lite"/>
    </source>
</evidence>
<dbReference type="CDD" id="cd02000">
    <property type="entry name" value="TPP_E1_PDC_ADC_BCADC"/>
    <property type="match status" value="1"/>
</dbReference>
<protein>
    <recommendedName>
        <fullName evidence="4">2-oxoisovalerate dehydrogenase subunit alpha</fullName>
        <ecNumber evidence="4">1.2.4.4</ecNumber>
    </recommendedName>
    <alternativeName>
        <fullName evidence="4">Branched-chain alpha-keto acid dehydrogenase E1 component alpha chain</fullName>
    </alternativeName>
</protein>
<dbReference type="PANTHER" id="PTHR43380">
    <property type="entry name" value="2-OXOISOVALERATE DEHYDROGENASE SUBUNIT ALPHA, MITOCHONDRIAL"/>
    <property type="match status" value="1"/>
</dbReference>
<evidence type="ECO:0000256" key="1">
    <source>
        <dbReference type="ARBA" id="ARBA00001964"/>
    </source>
</evidence>
<dbReference type="EMBL" id="JANIBC010000001">
    <property type="protein sequence ID" value="MCQ8184008.1"/>
    <property type="molecule type" value="Genomic_DNA"/>
</dbReference>
<keyword evidence="2 4" id="KW-0560">Oxidoreductase</keyword>
<comment type="function">
    <text evidence="4">The branched-chain alpha-keto dehydrogenase complex catalyzes the overall conversion of alpha-keto acids to acyl-CoA and CO(2). It contains multiple copies of three enzymatic components: branched-chain alpha-keto acid decarboxylase (E1), lipoamide acyltransferase (E2) and lipoamide dehydrogenase (E3).</text>
</comment>
<comment type="caution">
    <text evidence="8">The sequence shown here is derived from an EMBL/GenBank/DDBJ whole genome shotgun (WGS) entry which is preliminary data.</text>
</comment>
<evidence type="ECO:0000313" key="9">
    <source>
        <dbReference type="Proteomes" id="UP001142610"/>
    </source>
</evidence>
<proteinExistence type="inferred from homology"/>
<feature type="domain" description="Dehydrogenase E1 component" evidence="6">
    <location>
        <begin position="93"/>
        <end position="385"/>
    </location>
</feature>
<feature type="region of interest" description="Disordered" evidence="5">
    <location>
        <begin position="1"/>
        <end position="34"/>
    </location>
</feature>
<dbReference type="InterPro" id="IPR029061">
    <property type="entry name" value="THDP-binding"/>
</dbReference>
<evidence type="ECO:0000256" key="2">
    <source>
        <dbReference type="ARBA" id="ARBA00023002"/>
    </source>
</evidence>
<comment type="cofactor">
    <cofactor evidence="1 4">
        <name>thiamine diphosphate</name>
        <dbReference type="ChEBI" id="CHEBI:58937"/>
    </cofactor>
</comment>
<dbReference type="Gene3D" id="3.40.50.970">
    <property type="match status" value="1"/>
</dbReference>
<organism evidence="8 9">
    <name type="scientific">Parvularcula maris</name>
    <dbReference type="NCBI Taxonomy" id="2965077"/>
    <lineage>
        <taxon>Bacteria</taxon>
        <taxon>Pseudomonadati</taxon>
        <taxon>Pseudomonadota</taxon>
        <taxon>Alphaproteobacteria</taxon>
        <taxon>Parvularculales</taxon>
        <taxon>Parvularculaceae</taxon>
        <taxon>Parvularcula</taxon>
    </lineage>
</organism>
<dbReference type="GO" id="GO:0003863">
    <property type="term" value="F:branched-chain 2-oxo acid dehydrogenase activity"/>
    <property type="evidence" value="ECO:0007669"/>
    <property type="project" value="UniProtKB-EC"/>
</dbReference>
<accession>A0A9X2RIV7</accession>
<sequence length="419" mass="44994">MDGFQRSGEAESGARRGLRVPQPPARPGEAPDFSNVALGEPGKLGLPPLDAEASAFGVFHHDLFRVLGEDGAAKGPHAGDVSDQELKSALLAMIRTRAFDTRMLRAQRQGKTSFYMTCTGEEAIGVGCALAAQDGDMHFPTYRQQGILFANSIDPEAMMNQIYSNKKDPLEGKQLPVLYSFREQGFFTISGNLGTQWPQAVGWGMASAIKGDDKIAIAYIGDGATAEGDWHQGNLFAAVYKAPVLLCVINNQWAISTTNAFAGADLNTFAARMGSYGLPALRVDGNDLLAVMAACRYAAARARAGHGAVAIEFLTYRGGAHSTSDDPTKYRAKEELEAWPLGDPIDRLKAHVIAKGILSADEIEAIEKDAETEMREAENRAEENGLVHAGQGAPGEAMFDDVYAELPGRLIEQKKEAGF</sequence>
<reference evidence="8" key="1">
    <citation type="submission" date="2022-07" db="EMBL/GenBank/DDBJ databases">
        <title>Parvularcula maris sp. nov., an algicidal bacterium isolated from seawater.</title>
        <authorList>
            <person name="Li F."/>
        </authorList>
    </citation>
    <scope>NUCLEOTIDE SEQUENCE</scope>
    <source>
        <strain evidence="8">BGMRC 0090</strain>
    </source>
</reference>
<dbReference type="InterPro" id="IPR001017">
    <property type="entry name" value="DH_E1"/>
</dbReference>
<dbReference type="InterPro" id="IPR022593">
    <property type="entry name" value="Oxoisoval_DH_suAlpha_N_dom"/>
</dbReference>
<dbReference type="PANTHER" id="PTHR43380:SF1">
    <property type="entry name" value="2-OXOISOVALERATE DEHYDROGENASE SUBUNIT ALPHA, MITOCHONDRIAL"/>
    <property type="match status" value="1"/>
</dbReference>